<proteinExistence type="predicted"/>
<accession>A0ABS8EYC2</accession>
<name>A0ABS8EYC2_9FIRM</name>
<dbReference type="RefSeq" id="WP_248835335.1">
    <property type="nucleotide sequence ID" value="NZ_JAJEQE010000022.1"/>
</dbReference>
<organism evidence="2 3">
    <name type="scientific">Hominisplanchenecus faecis</name>
    <dbReference type="NCBI Taxonomy" id="2885351"/>
    <lineage>
        <taxon>Bacteria</taxon>
        <taxon>Bacillati</taxon>
        <taxon>Bacillota</taxon>
        <taxon>Clostridia</taxon>
        <taxon>Lachnospirales</taxon>
        <taxon>Lachnospiraceae</taxon>
        <taxon>Hominisplanchenecus</taxon>
    </lineage>
</organism>
<evidence type="ECO:0000313" key="2">
    <source>
        <dbReference type="EMBL" id="MCC2149149.1"/>
    </source>
</evidence>
<sequence length="295" mass="35599">MKRKKRGMRPLEYDYEAAYQNSIEMLDEYFLEQIAKQNRKGLYACKEIYSGGQLEIELYPEFFRKEDIPEAGRKKRNKKAQDNLNDKNARKYLERLINANFHTSDIWATLVYRSGQEPQSMEEAMRNMRNYIDRLNYRRRKMGLPNVKYIYVTEYDPHAKIRWHHHIIMDGLLDRDTVEKIWKHGERNQVRRLEYDKDGLSGMANYVTKAPKGKKRWASSKGLKKPIEKKVHNKPTAPKRYRKVGTFVHGMVKNRDSIEETVKIWHPDYEYTRSEVYFNDFNGLFYIYIRMCRRE</sequence>
<feature type="domain" description="Replication-associated protein ORF2/G2P" evidence="1">
    <location>
        <begin position="106"/>
        <end position="209"/>
    </location>
</feature>
<dbReference type="EMBL" id="JAJEQE010000022">
    <property type="protein sequence ID" value="MCC2149149.1"/>
    <property type="molecule type" value="Genomic_DNA"/>
</dbReference>
<dbReference type="Proteomes" id="UP001299235">
    <property type="component" value="Unassembled WGS sequence"/>
</dbReference>
<gene>
    <name evidence="2" type="ORF">LKD42_07755</name>
</gene>
<evidence type="ECO:0000313" key="3">
    <source>
        <dbReference type="Proteomes" id="UP001299235"/>
    </source>
</evidence>
<dbReference type="Pfam" id="PF23343">
    <property type="entry name" value="REP_ORF2-G2P"/>
    <property type="match status" value="1"/>
</dbReference>
<keyword evidence="3" id="KW-1185">Reference proteome</keyword>
<reference evidence="2 3" key="1">
    <citation type="submission" date="2021-10" db="EMBL/GenBank/DDBJ databases">
        <title>Anaerobic single-cell dispensing facilitates the cultivation of human gut bacteria.</title>
        <authorList>
            <person name="Afrizal A."/>
        </authorList>
    </citation>
    <scope>NUCLEOTIDE SEQUENCE [LARGE SCALE GENOMIC DNA]</scope>
    <source>
        <strain evidence="2 3">CLA-AA-H246</strain>
    </source>
</reference>
<comment type="caution">
    <text evidence="2">The sequence shown here is derived from an EMBL/GenBank/DDBJ whole genome shotgun (WGS) entry which is preliminary data.</text>
</comment>
<evidence type="ECO:0000259" key="1">
    <source>
        <dbReference type="Pfam" id="PF23343"/>
    </source>
</evidence>
<dbReference type="InterPro" id="IPR056906">
    <property type="entry name" value="ORF2/G2P_dom"/>
</dbReference>
<protein>
    <recommendedName>
        <fullName evidence="1">Replication-associated protein ORF2/G2P domain-containing protein</fullName>
    </recommendedName>
</protein>